<sequence>MFHISRVKIELCLYTDVTILLCFPRERFVEILFVFLRCFKRFFLIFVNTQTI</sequence>
<gene>
    <name evidence="1" type="ORF">DARMORV10_C01P05640.1</name>
</gene>
<name>A0A816R139_BRANA</name>
<proteinExistence type="predicted"/>
<reference evidence="1" key="1">
    <citation type="submission" date="2021-01" db="EMBL/GenBank/DDBJ databases">
        <authorList>
            <consortium name="Genoscope - CEA"/>
            <person name="William W."/>
        </authorList>
    </citation>
    <scope>NUCLEOTIDE SEQUENCE</scope>
</reference>
<protein>
    <submittedName>
        <fullName evidence="1">(rape) hypothetical protein</fullName>
    </submittedName>
</protein>
<evidence type="ECO:0000313" key="1">
    <source>
        <dbReference type="EMBL" id="CAF2068179.1"/>
    </source>
</evidence>
<dbReference type="Proteomes" id="UP001295469">
    <property type="component" value="Chromosome C01"/>
</dbReference>
<dbReference type="EMBL" id="HG994365">
    <property type="protein sequence ID" value="CAF2068179.1"/>
    <property type="molecule type" value="Genomic_DNA"/>
</dbReference>
<dbReference type="AlphaFoldDB" id="A0A816R139"/>
<organism evidence="1">
    <name type="scientific">Brassica napus</name>
    <name type="common">Rape</name>
    <dbReference type="NCBI Taxonomy" id="3708"/>
    <lineage>
        <taxon>Eukaryota</taxon>
        <taxon>Viridiplantae</taxon>
        <taxon>Streptophyta</taxon>
        <taxon>Embryophyta</taxon>
        <taxon>Tracheophyta</taxon>
        <taxon>Spermatophyta</taxon>
        <taxon>Magnoliopsida</taxon>
        <taxon>eudicotyledons</taxon>
        <taxon>Gunneridae</taxon>
        <taxon>Pentapetalae</taxon>
        <taxon>rosids</taxon>
        <taxon>malvids</taxon>
        <taxon>Brassicales</taxon>
        <taxon>Brassicaceae</taxon>
        <taxon>Brassiceae</taxon>
        <taxon>Brassica</taxon>
    </lineage>
</organism>
<accession>A0A816R139</accession>